<feature type="non-terminal residue" evidence="1">
    <location>
        <position position="1"/>
    </location>
</feature>
<proteinExistence type="predicted"/>
<dbReference type="AlphaFoldDB" id="A0A3P6U6C8"/>
<sequence length="51" mass="5594">VVSCPMQHRSKAINDQQQLSDARSMLKNKGTKSIIAACAISRARSDRPVKP</sequence>
<dbReference type="EMBL" id="UYRX01000110">
    <property type="protein sequence ID" value="VDK74278.1"/>
    <property type="molecule type" value="Genomic_DNA"/>
</dbReference>
<accession>A0A3P6U6C8</accession>
<reference evidence="1 2" key="1">
    <citation type="submission" date="2018-08" db="EMBL/GenBank/DDBJ databases">
        <authorList>
            <person name="Laetsch R D."/>
            <person name="Stevens L."/>
            <person name="Kumar S."/>
            <person name="Blaxter L. M."/>
        </authorList>
    </citation>
    <scope>NUCLEOTIDE SEQUENCE [LARGE SCALE GENOMIC DNA]</scope>
</reference>
<evidence type="ECO:0000313" key="1">
    <source>
        <dbReference type="EMBL" id="VDK74278.1"/>
    </source>
</evidence>
<protein>
    <submittedName>
        <fullName evidence="1">Uncharacterized protein</fullName>
    </submittedName>
</protein>
<keyword evidence="2" id="KW-1185">Reference proteome</keyword>
<dbReference type="Proteomes" id="UP000277928">
    <property type="component" value="Unassembled WGS sequence"/>
</dbReference>
<organism evidence="1 2">
    <name type="scientific">Litomosoides sigmodontis</name>
    <name type="common">Filarial nematode worm</name>
    <dbReference type="NCBI Taxonomy" id="42156"/>
    <lineage>
        <taxon>Eukaryota</taxon>
        <taxon>Metazoa</taxon>
        <taxon>Ecdysozoa</taxon>
        <taxon>Nematoda</taxon>
        <taxon>Chromadorea</taxon>
        <taxon>Rhabditida</taxon>
        <taxon>Spirurina</taxon>
        <taxon>Spiruromorpha</taxon>
        <taxon>Filarioidea</taxon>
        <taxon>Onchocercidae</taxon>
        <taxon>Litomosoides</taxon>
    </lineage>
</organism>
<gene>
    <name evidence="1" type="ORF">NLS_LOCUS2409</name>
</gene>
<name>A0A3P6U6C8_LITSI</name>
<evidence type="ECO:0000313" key="2">
    <source>
        <dbReference type="Proteomes" id="UP000277928"/>
    </source>
</evidence>